<name>A0A1H8WPW6_9ACTN</name>
<evidence type="ECO:0000256" key="1">
    <source>
        <dbReference type="ARBA" id="ARBA00007227"/>
    </source>
</evidence>
<keyword evidence="4" id="KW-1185">Reference proteome</keyword>
<dbReference type="Pfam" id="PF01381">
    <property type="entry name" value="HTH_3"/>
    <property type="match status" value="1"/>
</dbReference>
<feature type="domain" description="HTH cro/C1-type" evidence="2">
    <location>
        <begin position="34"/>
        <end position="87"/>
    </location>
</feature>
<dbReference type="InterPro" id="IPR001387">
    <property type="entry name" value="Cro/C1-type_HTH"/>
</dbReference>
<dbReference type="SUPFAM" id="SSF47413">
    <property type="entry name" value="lambda repressor-like DNA-binding domains"/>
    <property type="match status" value="1"/>
</dbReference>
<dbReference type="PANTHER" id="PTHR43236">
    <property type="entry name" value="ANTITOXIN HIGA1"/>
    <property type="match status" value="1"/>
</dbReference>
<dbReference type="Gene3D" id="1.10.10.2910">
    <property type="match status" value="1"/>
</dbReference>
<dbReference type="Proteomes" id="UP000198960">
    <property type="component" value="Unassembled WGS sequence"/>
</dbReference>
<dbReference type="InterPro" id="IPR010982">
    <property type="entry name" value="Lambda_DNA-bd_dom_sf"/>
</dbReference>
<dbReference type="InterPro" id="IPR010359">
    <property type="entry name" value="IrrE_HExxH"/>
</dbReference>
<evidence type="ECO:0000313" key="3">
    <source>
        <dbReference type="EMBL" id="SEP29487.1"/>
    </source>
</evidence>
<dbReference type="EMBL" id="FOEE01000025">
    <property type="protein sequence ID" value="SEP29487.1"/>
    <property type="molecule type" value="Genomic_DNA"/>
</dbReference>
<dbReference type="PROSITE" id="PS50943">
    <property type="entry name" value="HTH_CROC1"/>
    <property type="match status" value="1"/>
</dbReference>
<dbReference type="STRING" id="673521.SAMN05660991_04602"/>
<dbReference type="GO" id="GO:0003677">
    <property type="term" value="F:DNA binding"/>
    <property type="evidence" value="ECO:0007669"/>
    <property type="project" value="InterPro"/>
</dbReference>
<gene>
    <name evidence="3" type="ORF">SAMN05660991_04602</name>
</gene>
<reference evidence="4" key="1">
    <citation type="submission" date="2016-10" db="EMBL/GenBank/DDBJ databases">
        <authorList>
            <person name="Varghese N."/>
            <person name="Submissions S."/>
        </authorList>
    </citation>
    <scope>NUCLEOTIDE SEQUENCE [LARGE SCALE GENOMIC DNA]</scope>
    <source>
        <strain evidence="4">DSM 45413</strain>
    </source>
</reference>
<organism evidence="3 4">
    <name type="scientific">Trujillonella endophytica</name>
    <dbReference type="NCBI Taxonomy" id="673521"/>
    <lineage>
        <taxon>Bacteria</taxon>
        <taxon>Bacillati</taxon>
        <taxon>Actinomycetota</taxon>
        <taxon>Actinomycetes</taxon>
        <taxon>Geodermatophilales</taxon>
        <taxon>Geodermatophilaceae</taxon>
        <taxon>Trujillonella</taxon>
    </lineage>
</organism>
<dbReference type="OrthoDB" id="9794834at2"/>
<dbReference type="Gene3D" id="1.10.260.40">
    <property type="entry name" value="lambda repressor-like DNA-binding domains"/>
    <property type="match status" value="1"/>
</dbReference>
<accession>A0A1H8WPW6</accession>
<dbReference type="RefSeq" id="WP_091949550.1">
    <property type="nucleotide sequence ID" value="NZ_FOEE01000025.1"/>
</dbReference>
<comment type="similarity">
    <text evidence="1">Belongs to the short-chain fatty acyl-CoA assimilation regulator (ScfR) family.</text>
</comment>
<protein>
    <submittedName>
        <fullName evidence="3">Zn-dependent peptidase ImmA, M78 family</fullName>
    </submittedName>
</protein>
<evidence type="ECO:0000259" key="2">
    <source>
        <dbReference type="PROSITE" id="PS50943"/>
    </source>
</evidence>
<sequence>MKPPEQLRLVDPHPAGTQSARLQAVADAFDPARLTQARRLAGLTKRAVADALGVSPAAVGQWETGTTPRLDHLARVAEVLDVSPGFLAAGRPYARLDASAAHFRSLRSTPAAQRAKAIAFTEQVWELTHALEKRIQLPPVDLPGFSGGEVDAGAVPADPAAAARLLRDHWGLGREPIPHLVRTMEAHGLIVTLVPFAGAETAKVDAFSTSQLPRPVVVLTPDRTNDVYHHRFTAAHELGHLLLHHDANPGDPVQEKEAHAFAAELLTPREAVEPQLPSRMDLNALDRLSREWGVGVNSLVYRCREVNVISDAAYRRAFQRLNQLRQLGLFKKEPVEGYPGERPVLLRRAFGLAEQHGLALRELADELHLPMARLRLLLGDDDPRPELRLV</sequence>
<dbReference type="CDD" id="cd00093">
    <property type="entry name" value="HTH_XRE"/>
    <property type="match status" value="1"/>
</dbReference>
<dbReference type="Pfam" id="PF06114">
    <property type="entry name" value="Peptidase_M78"/>
    <property type="match status" value="1"/>
</dbReference>
<dbReference type="SMART" id="SM00530">
    <property type="entry name" value="HTH_XRE"/>
    <property type="match status" value="1"/>
</dbReference>
<evidence type="ECO:0000313" key="4">
    <source>
        <dbReference type="Proteomes" id="UP000198960"/>
    </source>
</evidence>
<dbReference type="PANTHER" id="PTHR43236:SF1">
    <property type="entry name" value="BLL7220 PROTEIN"/>
    <property type="match status" value="1"/>
</dbReference>
<proteinExistence type="inferred from homology"/>
<dbReference type="AlphaFoldDB" id="A0A1H8WPW6"/>
<dbReference type="InterPro" id="IPR052345">
    <property type="entry name" value="Rad_response_metalloprotease"/>
</dbReference>